<feature type="transmembrane region" description="Helical" evidence="1">
    <location>
        <begin position="301"/>
        <end position="325"/>
    </location>
</feature>
<keyword evidence="1" id="KW-1133">Transmembrane helix</keyword>
<evidence type="ECO:0000256" key="1">
    <source>
        <dbReference type="SAM" id="Phobius"/>
    </source>
</evidence>
<accession>B1YCW3</accession>
<dbReference type="HOGENOM" id="CLU_048986_0_1_2"/>
<proteinExistence type="predicted"/>
<feature type="transmembrane region" description="Helical" evidence="1">
    <location>
        <begin position="248"/>
        <end position="267"/>
    </location>
</feature>
<feature type="transmembrane region" description="Helical" evidence="1">
    <location>
        <begin position="219"/>
        <end position="242"/>
    </location>
</feature>
<evidence type="ECO:0000313" key="3">
    <source>
        <dbReference type="Proteomes" id="UP000001694"/>
    </source>
</evidence>
<dbReference type="Proteomes" id="UP000001694">
    <property type="component" value="Chromosome"/>
</dbReference>
<dbReference type="InterPro" id="IPR007254">
    <property type="entry name" value="DUF373"/>
</dbReference>
<dbReference type="PANTHER" id="PTHR38815:SF1">
    <property type="entry name" value="DUF373 FAMILY PROTEIN"/>
    <property type="match status" value="1"/>
</dbReference>
<reference evidence="2" key="1">
    <citation type="submission" date="2008-03" db="EMBL/GenBank/DDBJ databases">
        <title>Complete sequence of Thermoproteus neutrophilus V24Sta.</title>
        <authorList>
            <consortium name="US DOE Joint Genome Institute"/>
            <person name="Copeland A."/>
            <person name="Lucas S."/>
            <person name="Lapidus A."/>
            <person name="Glavina del Rio T."/>
            <person name="Dalin E."/>
            <person name="Tice H."/>
            <person name="Bruce D."/>
            <person name="Goodwin L."/>
            <person name="Pitluck S."/>
            <person name="Sims D."/>
            <person name="Brettin T."/>
            <person name="Detter J.C."/>
            <person name="Han C."/>
            <person name="Kuske C.R."/>
            <person name="Schmutz J."/>
            <person name="Larimer F."/>
            <person name="Land M."/>
            <person name="Hauser L."/>
            <person name="Kyrpides N."/>
            <person name="Mikhailova N."/>
            <person name="Biddle J.F."/>
            <person name="Zhang Z."/>
            <person name="Fitz-Gibbon S.T."/>
            <person name="Lowe T.M."/>
            <person name="Saltikov C."/>
            <person name="House C.H."/>
            <person name="Richardson P."/>
        </authorList>
    </citation>
    <scope>NUCLEOTIDE SEQUENCE [LARGE SCALE GENOMIC DNA]</scope>
    <source>
        <strain evidence="2">V24Sta</strain>
    </source>
</reference>
<gene>
    <name evidence="2" type="ordered locus">Tneu_0687</name>
</gene>
<dbReference type="RefSeq" id="WP_012350046.1">
    <property type="nucleotide sequence ID" value="NC_010525.1"/>
</dbReference>
<feature type="transmembrane region" description="Helical" evidence="1">
    <location>
        <begin position="187"/>
        <end position="207"/>
    </location>
</feature>
<name>B1YCW3_PYRNV</name>
<dbReference type="EMBL" id="CP001014">
    <property type="protein sequence ID" value="ACB39626.1"/>
    <property type="molecule type" value="Genomic_DNA"/>
</dbReference>
<protein>
    <recommendedName>
        <fullName evidence="4">DUF373 family protein</fullName>
    </recommendedName>
</protein>
<dbReference type="eggNOG" id="arCOG04151">
    <property type="taxonomic scope" value="Archaea"/>
</dbReference>
<feature type="transmembrane region" description="Helical" evidence="1">
    <location>
        <begin position="161"/>
        <end position="181"/>
    </location>
</feature>
<dbReference type="AlphaFoldDB" id="B1YCW3"/>
<organism evidence="2 3">
    <name type="scientific">Pyrobaculum neutrophilum (strain DSM 2338 / JCM 9278 / NBRC 100436 / V24Sta)</name>
    <name type="common">Thermoproteus neutrophilus</name>
    <dbReference type="NCBI Taxonomy" id="444157"/>
    <lineage>
        <taxon>Archaea</taxon>
        <taxon>Thermoproteota</taxon>
        <taxon>Thermoprotei</taxon>
        <taxon>Thermoproteales</taxon>
        <taxon>Thermoproteaceae</taxon>
        <taxon>Pyrobaculum</taxon>
    </lineage>
</organism>
<dbReference type="PANTHER" id="PTHR38815">
    <property type="entry name" value="HYPOTHETICAL MEMBRANE PROTEIN, CONSERVED, DUF373 FAMILY"/>
    <property type="match status" value="1"/>
</dbReference>
<keyword evidence="3" id="KW-1185">Reference proteome</keyword>
<keyword evidence="1" id="KW-0812">Transmembrane</keyword>
<feature type="transmembrane region" description="Helical" evidence="1">
    <location>
        <begin position="274"/>
        <end position="295"/>
    </location>
</feature>
<dbReference type="GeneID" id="6166307"/>
<sequence>MRVLVLYVDRDGDLKSQGIETPVLGRDDVLRLGIRYILQNPDDSDANAIFAAVKIHDRLASEYGVENVNVAVVSGSPDPAVADVVVLRELEQVLASFEADAIYFVSDGPSDEAALPAIQSKRPVISVQRVVVKQARGVEETVTLFKYYLNKAVREPEYRRYTVGVPALLVFMALLGAFFNLEVVKGAINAVFLFVAFFATLYGFGIYDFLRDVLRRFEITFIITLVSLFVIVIYLVSIVLHVSWIPDYAALLAAALPYVSYLAEAYITTGKIRYGGVIAGVATVSFFYFLLPVLVKPPRDIVETFIAVALFTASTFVAVVVVYMVRALSRR</sequence>
<dbReference type="OrthoDB" id="31282at2157"/>
<keyword evidence="1" id="KW-0472">Membrane</keyword>
<dbReference type="Pfam" id="PF04123">
    <property type="entry name" value="DUF373"/>
    <property type="match status" value="1"/>
</dbReference>
<dbReference type="KEGG" id="tne:Tneu_0687"/>
<evidence type="ECO:0008006" key="4">
    <source>
        <dbReference type="Google" id="ProtNLM"/>
    </source>
</evidence>
<dbReference type="STRING" id="444157.Tneu_0687"/>
<evidence type="ECO:0000313" key="2">
    <source>
        <dbReference type="EMBL" id="ACB39626.1"/>
    </source>
</evidence>